<reference evidence="3 4" key="1">
    <citation type="journal article" date="2014" name="Int. J. Syst. Evol. Microbiol.">
        <title>Nitrososphaera viennensis gen. nov., sp. nov., an aerobic and mesophilic, ammonia-oxidizing archaeon from soil and a member of the archaeal phylum Thaumarchaeota.</title>
        <authorList>
            <person name="Stieglmeier M."/>
            <person name="Klingl A."/>
            <person name="Alves R.J."/>
            <person name="Rittmann S.K."/>
            <person name="Melcher M."/>
            <person name="Leisch N."/>
            <person name="Schleper C."/>
        </authorList>
    </citation>
    <scope>NUCLEOTIDE SEQUENCE [LARGE SCALE GENOMIC DNA]</scope>
    <source>
        <strain evidence="3">EN76</strain>
    </source>
</reference>
<dbReference type="InterPro" id="IPR039519">
    <property type="entry name" value="YokE-like_PH"/>
</dbReference>
<keyword evidence="4" id="KW-1185">Reference proteome</keyword>
<name>A0A060HLB5_9ARCH</name>
<dbReference type="EMBL" id="CP007536">
    <property type="protein sequence ID" value="AIC16293.1"/>
    <property type="molecule type" value="Genomic_DNA"/>
</dbReference>
<gene>
    <name evidence="3" type="ORF">NVIE_020360</name>
</gene>
<dbReference type="STRING" id="926571.NVIE_020360"/>
<dbReference type="KEGG" id="nvn:NVIE_020360"/>
<evidence type="ECO:0000313" key="4">
    <source>
        <dbReference type="Proteomes" id="UP000027093"/>
    </source>
</evidence>
<sequence>MSIPSQARKVKKHFLQYVLCMPLFGGKDKAKFNTVLTDRDDLNEIKKIADHLDEDETVLVVARQSRIKPGGSLTTPNIIFATDKRLIIRDPHSLGLRQSIEDISYDRITSARLDQGVLSSSIILRAPGLSTIAEKKLDGIAMGNDSNEGQIEAIPKDKAEKIVEAINQGIQRSKTPTTTIVNNNQASVADELDKLAKLKDQGVLSEAEFLQMKQELLKKI</sequence>
<dbReference type="Pfam" id="PF14470">
    <property type="entry name" value="bPH_3"/>
    <property type="match status" value="1"/>
</dbReference>
<dbReference type="AlphaFoldDB" id="A0A060HLB5"/>
<dbReference type="Proteomes" id="UP000027093">
    <property type="component" value="Chromosome"/>
</dbReference>
<feature type="domain" description="SHOCT" evidence="1">
    <location>
        <begin position="190"/>
        <end position="217"/>
    </location>
</feature>
<dbReference type="InterPro" id="IPR018649">
    <property type="entry name" value="SHOCT"/>
</dbReference>
<proteinExistence type="predicted"/>
<dbReference type="HOGENOM" id="CLU_1253624_0_0_2"/>
<evidence type="ECO:0000259" key="1">
    <source>
        <dbReference type="Pfam" id="PF09851"/>
    </source>
</evidence>
<protein>
    <recommendedName>
        <fullName evidence="5">SHOCT domain-containing protein</fullName>
    </recommendedName>
</protein>
<accession>A0A060HLB5</accession>
<organism evidence="3 4">
    <name type="scientific">Nitrososphaera viennensis EN76</name>
    <dbReference type="NCBI Taxonomy" id="926571"/>
    <lineage>
        <taxon>Archaea</taxon>
        <taxon>Nitrososphaerota</taxon>
        <taxon>Nitrososphaeria</taxon>
        <taxon>Nitrososphaerales</taxon>
        <taxon>Nitrososphaeraceae</taxon>
        <taxon>Nitrososphaera</taxon>
    </lineage>
</organism>
<evidence type="ECO:0000259" key="2">
    <source>
        <dbReference type="Pfam" id="PF14470"/>
    </source>
</evidence>
<dbReference type="Pfam" id="PF09851">
    <property type="entry name" value="SHOCT"/>
    <property type="match status" value="1"/>
</dbReference>
<feature type="domain" description="YokE-like PH" evidence="2">
    <location>
        <begin position="52"/>
        <end position="167"/>
    </location>
</feature>
<evidence type="ECO:0008006" key="5">
    <source>
        <dbReference type="Google" id="ProtNLM"/>
    </source>
</evidence>
<evidence type="ECO:0000313" key="3">
    <source>
        <dbReference type="EMBL" id="AIC16293.1"/>
    </source>
</evidence>